<dbReference type="AlphaFoldDB" id="A0A8E5IN00"/>
<feature type="region of interest" description="Disordered" evidence="1">
    <location>
        <begin position="34"/>
        <end position="63"/>
    </location>
</feature>
<proteinExistence type="predicted"/>
<name>A0A8E5IN00_SALET</name>
<accession>A0A8E5IN00</accession>
<reference evidence="2" key="1">
    <citation type="submission" date="2019-09" db="EMBL/GenBank/DDBJ databases">
        <title>Characterization of Mobilized Colistin Resistance Gene mcr-9 Carrying Colisitin Resistant Salmonella enterica serotype Senftenberg ST14.</title>
        <authorList>
            <person name="Cha M.-H."/>
            <person name="Woo G.-J."/>
        </authorList>
    </citation>
    <scope>NUCLEOTIDE SEQUENCE</scope>
    <source>
        <strain evidence="2">KUFSE-SAL0043</strain>
    </source>
</reference>
<organism evidence="2">
    <name type="scientific">Salmonella enterica subsp. enterica serovar Dessau</name>
    <dbReference type="NCBI Taxonomy" id="2564349"/>
    <lineage>
        <taxon>Bacteria</taxon>
        <taxon>Pseudomonadati</taxon>
        <taxon>Pseudomonadota</taxon>
        <taxon>Gammaproteobacteria</taxon>
        <taxon>Enterobacterales</taxon>
        <taxon>Enterobacteriaceae</taxon>
        <taxon>Salmonella</taxon>
    </lineage>
</organism>
<evidence type="ECO:0000313" key="2">
    <source>
        <dbReference type="EMBL" id="QUS47051.1"/>
    </source>
</evidence>
<protein>
    <submittedName>
        <fullName evidence="2">Uncharacterized protein</fullName>
    </submittedName>
</protein>
<evidence type="ECO:0000256" key="1">
    <source>
        <dbReference type="SAM" id="MobiDB-lite"/>
    </source>
</evidence>
<sequence length="63" mass="7006">MLINLLINKLQIFIEGSPLTDEFRHRKGITLMHTPRTNARCTPRSSEASPRAGCSNSGPSRRA</sequence>
<dbReference type="EMBL" id="CP043765">
    <property type="protein sequence ID" value="QUS47051.1"/>
    <property type="molecule type" value="Genomic_DNA"/>
</dbReference>
<gene>
    <name evidence="2" type="ORF">F1331_25145</name>
</gene>
<feature type="compositionally biased region" description="Polar residues" evidence="1">
    <location>
        <begin position="35"/>
        <end position="63"/>
    </location>
</feature>